<evidence type="ECO:0000313" key="2">
    <source>
        <dbReference type="EMBL" id="KAG6371746.1"/>
    </source>
</evidence>
<protein>
    <submittedName>
        <fullName evidence="2">Uncharacterized protein</fullName>
    </submittedName>
</protein>
<gene>
    <name evidence="2" type="ORF">JVT61DRAFT_9097</name>
</gene>
<feature type="region of interest" description="Disordered" evidence="1">
    <location>
        <begin position="28"/>
        <end position="79"/>
    </location>
</feature>
<keyword evidence="3" id="KW-1185">Reference proteome</keyword>
<dbReference type="Proteomes" id="UP000683000">
    <property type="component" value="Unassembled WGS sequence"/>
</dbReference>
<dbReference type="OrthoDB" id="3202607at2759"/>
<evidence type="ECO:0000256" key="1">
    <source>
        <dbReference type="SAM" id="MobiDB-lite"/>
    </source>
</evidence>
<organism evidence="2 3">
    <name type="scientific">Boletus reticuloceps</name>
    <dbReference type="NCBI Taxonomy" id="495285"/>
    <lineage>
        <taxon>Eukaryota</taxon>
        <taxon>Fungi</taxon>
        <taxon>Dikarya</taxon>
        <taxon>Basidiomycota</taxon>
        <taxon>Agaricomycotina</taxon>
        <taxon>Agaricomycetes</taxon>
        <taxon>Agaricomycetidae</taxon>
        <taxon>Boletales</taxon>
        <taxon>Boletineae</taxon>
        <taxon>Boletaceae</taxon>
        <taxon>Boletoideae</taxon>
        <taxon>Boletus</taxon>
    </lineage>
</organism>
<reference evidence="2" key="1">
    <citation type="submission" date="2021-03" db="EMBL/GenBank/DDBJ databases">
        <title>Evolutionary innovations through gain and loss of genes in the ectomycorrhizal Boletales.</title>
        <authorList>
            <person name="Wu G."/>
            <person name="Miyauchi S."/>
            <person name="Morin E."/>
            <person name="Yang Z.-L."/>
            <person name="Xu J."/>
            <person name="Martin F.M."/>
        </authorList>
    </citation>
    <scope>NUCLEOTIDE SEQUENCE</scope>
    <source>
        <strain evidence="2">BR01</strain>
    </source>
</reference>
<sequence length="570" mass="63933">MSQHTPLNVTTIPLPSLNFEAHLARALQEEEDARVDAELDSTDEPQATAQPNQESPQPGPQRPRQSSKRERDYARRNNKRLLYKNTIPGRPRASFLQQENHPLPINVDYNAEKLPAARGAFVSRTQKTTARQVWMLDQLLHNGFQRIQWDGRTPTVLLDKEGRIIGILGGRPSSDDWDGIAKEVSELLHTAESRIPKPCKPERRGKFVPLSFGVSYGGGQQVPGSLSHTAHNLRVIEEIKGTKAVKRVAGFMSSTPSDSLHPPFFDCHLGCFASYAPKLFKEYHEVLTKLYEAHPELKRNFSNSVFPTATFNCGDQVVTLEHVDNANLPFGLCAIFACGSYDPTLGGHLILFDLNIVIEFPPGSTILIPSGTLRHGNVAVRPQETRQSFTQFCPGGLFRWVAHGFKPASKAKKTVLQYIQDHHEERCQHALNLFSKVNELSKDHAFWDQNRPRRESETVSVLDSTLATFVMVDRFSHLLPHPPVQSSQRDIDHCYTLIADSYRTTCHYSDDRSPQPVGPGRDLFEEFFVPAFAVHHPMSDSLIPQPGVYGVEHTVNVDPEPSWVSAPTDI</sequence>
<dbReference type="AlphaFoldDB" id="A0A8I3A5D6"/>
<accession>A0A8I3A5D6</accession>
<dbReference type="Gene3D" id="3.60.130.30">
    <property type="match status" value="1"/>
</dbReference>
<feature type="compositionally biased region" description="Acidic residues" evidence="1">
    <location>
        <begin position="29"/>
        <end position="43"/>
    </location>
</feature>
<name>A0A8I3A5D6_9AGAM</name>
<feature type="compositionally biased region" description="Polar residues" evidence="1">
    <location>
        <begin position="44"/>
        <end position="54"/>
    </location>
</feature>
<comment type="caution">
    <text evidence="2">The sequence shown here is derived from an EMBL/GenBank/DDBJ whole genome shotgun (WGS) entry which is preliminary data.</text>
</comment>
<dbReference type="EMBL" id="JAGFBS010000032">
    <property type="protein sequence ID" value="KAG6371746.1"/>
    <property type="molecule type" value="Genomic_DNA"/>
</dbReference>
<proteinExistence type="predicted"/>
<evidence type="ECO:0000313" key="3">
    <source>
        <dbReference type="Proteomes" id="UP000683000"/>
    </source>
</evidence>